<dbReference type="GO" id="GO:0005886">
    <property type="term" value="C:plasma membrane"/>
    <property type="evidence" value="ECO:0007669"/>
    <property type="project" value="TreeGrafter"/>
</dbReference>
<feature type="transmembrane region" description="Helical" evidence="1">
    <location>
        <begin position="90"/>
        <end position="111"/>
    </location>
</feature>
<organism evidence="3 4">
    <name type="scientific">Hathewaya proteolytica DSM 3090</name>
    <dbReference type="NCBI Taxonomy" id="1121331"/>
    <lineage>
        <taxon>Bacteria</taxon>
        <taxon>Bacillati</taxon>
        <taxon>Bacillota</taxon>
        <taxon>Clostridia</taxon>
        <taxon>Eubacteriales</taxon>
        <taxon>Clostridiaceae</taxon>
        <taxon>Hathewaya</taxon>
    </lineage>
</organism>
<dbReference type="STRING" id="1121331.SAMN02745248_02268"/>
<evidence type="ECO:0000313" key="3">
    <source>
        <dbReference type="EMBL" id="SHK31078.1"/>
    </source>
</evidence>
<gene>
    <name evidence="3" type="ORF">SAMN02745248_02268</name>
</gene>
<dbReference type="InterPro" id="IPR014729">
    <property type="entry name" value="Rossmann-like_a/b/a_fold"/>
</dbReference>
<dbReference type="PANTHER" id="PTHR30336:SF4">
    <property type="entry name" value="ENVELOPE BIOGENESIS FACTOR ELYC"/>
    <property type="match status" value="1"/>
</dbReference>
<dbReference type="PANTHER" id="PTHR30336">
    <property type="entry name" value="INNER MEMBRANE PROTEIN, PROBABLE PERMEASE"/>
    <property type="match status" value="1"/>
</dbReference>
<keyword evidence="1" id="KW-0472">Membrane</keyword>
<dbReference type="CDD" id="cd06259">
    <property type="entry name" value="YdcF-like"/>
    <property type="match status" value="1"/>
</dbReference>
<dbReference type="GO" id="GO:0000270">
    <property type="term" value="P:peptidoglycan metabolic process"/>
    <property type="evidence" value="ECO:0007669"/>
    <property type="project" value="TreeGrafter"/>
</dbReference>
<evidence type="ECO:0000259" key="2">
    <source>
        <dbReference type="Pfam" id="PF02698"/>
    </source>
</evidence>
<evidence type="ECO:0000313" key="4">
    <source>
        <dbReference type="Proteomes" id="UP000183952"/>
    </source>
</evidence>
<dbReference type="Proteomes" id="UP000183952">
    <property type="component" value="Unassembled WGS sequence"/>
</dbReference>
<feature type="domain" description="DUF218" evidence="2">
    <location>
        <begin position="123"/>
        <end position="259"/>
    </location>
</feature>
<dbReference type="Gene3D" id="3.40.50.620">
    <property type="entry name" value="HUPs"/>
    <property type="match status" value="1"/>
</dbReference>
<dbReference type="InterPro" id="IPR003848">
    <property type="entry name" value="DUF218"/>
</dbReference>
<keyword evidence="1" id="KW-1133">Transmembrane helix</keyword>
<dbReference type="EMBL" id="FRAD01000022">
    <property type="protein sequence ID" value="SHK31078.1"/>
    <property type="molecule type" value="Genomic_DNA"/>
</dbReference>
<proteinExistence type="predicted"/>
<sequence length="276" mass="31179">MSKFGLMGNLFVENNVTYTRPKKEGFTFINIFLIILGIACLMYAVGMMLMGSTVFVIFWILSGMFFLGLGIIRSKRTDIHMARYVILRKVFYTFLWVGIICFVALEAIIIVNGTEERIGSPNIVMVLGAGLRGETPTATLAYRLDTAAEYLKKNNSAKVIVSGGQGKDEMITEASAMEKYLINCGIESERIIKEEQSINTKENFQYTRKKLDEEGYDKNEKVLIVTNSFHMARAKLLAERNGFEAYGESAPSYPYLIPNSYAREAFALIKTYLFDK</sequence>
<dbReference type="Pfam" id="PF02698">
    <property type="entry name" value="DUF218"/>
    <property type="match status" value="1"/>
</dbReference>
<feature type="transmembrane region" description="Helical" evidence="1">
    <location>
        <begin position="50"/>
        <end position="69"/>
    </location>
</feature>
<dbReference type="GO" id="GO:0043164">
    <property type="term" value="P:Gram-negative-bacterium-type cell wall biogenesis"/>
    <property type="evidence" value="ECO:0007669"/>
    <property type="project" value="TreeGrafter"/>
</dbReference>
<feature type="transmembrane region" description="Helical" evidence="1">
    <location>
        <begin position="25"/>
        <end position="44"/>
    </location>
</feature>
<name>A0A1M6RFC4_9CLOT</name>
<evidence type="ECO:0000256" key="1">
    <source>
        <dbReference type="SAM" id="Phobius"/>
    </source>
</evidence>
<dbReference type="OrthoDB" id="9782395at2"/>
<dbReference type="AlphaFoldDB" id="A0A1M6RFC4"/>
<dbReference type="RefSeq" id="WP_084672247.1">
    <property type="nucleotide sequence ID" value="NZ_FRAD01000022.1"/>
</dbReference>
<accession>A0A1M6RFC4</accession>
<protein>
    <submittedName>
        <fullName evidence="3">DUF218 domain-containing protein</fullName>
    </submittedName>
</protein>
<dbReference type="InterPro" id="IPR051599">
    <property type="entry name" value="Cell_Envelope_Assoc"/>
</dbReference>
<keyword evidence="1" id="KW-0812">Transmembrane</keyword>
<reference evidence="3 4" key="1">
    <citation type="submission" date="2016-11" db="EMBL/GenBank/DDBJ databases">
        <authorList>
            <person name="Jaros S."/>
            <person name="Januszkiewicz K."/>
            <person name="Wedrychowicz H."/>
        </authorList>
    </citation>
    <scope>NUCLEOTIDE SEQUENCE [LARGE SCALE GENOMIC DNA]</scope>
    <source>
        <strain evidence="3 4">DSM 3090</strain>
    </source>
</reference>
<keyword evidence="4" id="KW-1185">Reference proteome</keyword>